<dbReference type="PANTHER" id="PTHR35813:SF1">
    <property type="entry name" value="INNER MEMBRANE PROTEIN YBAN"/>
    <property type="match status" value="1"/>
</dbReference>
<dbReference type="GO" id="GO:0005886">
    <property type="term" value="C:plasma membrane"/>
    <property type="evidence" value="ECO:0007669"/>
    <property type="project" value="TreeGrafter"/>
</dbReference>
<evidence type="ECO:0000313" key="2">
    <source>
        <dbReference type="EMBL" id="SOD69936.1"/>
    </source>
</evidence>
<protein>
    <recommendedName>
        <fullName evidence="4">Inner membrane protein</fullName>
    </recommendedName>
</protein>
<evidence type="ECO:0000256" key="1">
    <source>
        <dbReference type="SAM" id="Phobius"/>
    </source>
</evidence>
<proteinExistence type="predicted"/>
<feature type="transmembrane region" description="Helical" evidence="1">
    <location>
        <begin position="14"/>
        <end position="33"/>
    </location>
</feature>
<dbReference type="AlphaFoldDB" id="A0A286EG86"/>
<dbReference type="Proteomes" id="UP000219669">
    <property type="component" value="Unassembled WGS sequence"/>
</dbReference>
<dbReference type="InterPro" id="IPR007401">
    <property type="entry name" value="DUF454"/>
</dbReference>
<name>A0A286EG86_9NEIS</name>
<dbReference type="Pfam" id="PF04304">
    <property type="entry name" value="DUF454"/>
    <property type="match status" value="1"/>
</dbReference>
<feature type="transmembrane region" description="Helical" evidence="1">
    <location>
        <begin position="137"/>
        <end position="156"/>
    </location>
</feature>
<dbReference type="EMBL" id="OCNF01000020">
    <property type="protein sequence ID" value="SOD69936.1"/>
    <property type="molecule type" value="Genomic_DNA"/>
</dbReference>
<gene>
    <name evidence="2" type="ORF">SAMN02746062_01897</name>
</gene>
<evidence type="ECO:0000313" key="3">
    <source>
        <dbReference type="Proteomes" id="UP000219669"/>
    </source>
</evidence>
<evidence type="ECO:0008006" key="4">
    <source>
        <dbReference type="Google" id="ProtNLM"/>
    </source>
</evidence>
<feature type="transmembrane region" description="Helical" evidence="1">
    <location>
        <begin position="45"/>
        <end position="66"/>
    </location>
</feature>
<keyword evidence="3" id="KW-1185">Reference proteome</keyword>
<accession>A0A286EG86</accession>
<organism evidence="2 3">
    <name type="scientific">Alysiella filiformis DSM 16848</name>
    <dbReference type="NCBI Taxonomy" id="1120981"/>
    <lineage>
        <taxon>Bacteria</taxon>
        <taxon>Pseudomonadati</taxon>
        <taxon>Pseudomonadota</taxon>
        <taxon>Betaproteobacteria</taxon>
        <taxon>Neisseriales</taxon>
        <taxon>Neisseriaceae</taxon>
        <taxon>Alysiella</taxon>
    </lineage>
</organism>
<keyword evidence="1" id="KW-1133">Transmembrane helix</keyword>
<sequence length="162" mass="18931">MNEMNHFWQSISQFSGWFLAAMIIASFVIVFTVKNRKLRETLIRGVLMLAGFLSILLGIIGIFLPIMPTVPFILLAAACFGRASPRFHKWLWEHKYFGPMVRNWEQKRAIPRKAKYMAWSMMTFSCCMVLYRMWQTPWWWSGIVVSAICLSVGIWMSRLPDA</sequence>
<keyword evidence="1" id="KW-0472">Membrane</keyword>
<reference evidence="2 3" key="1">
    <citation type="submission" date="2017-09" db="EMBL/GenBank/DDBJ databases">
        <authorList>
            <person name="Ehlers B."/>
            <person name="Leendertz F.H."/>
        </authorList>
    </citation>
    <scope>NUCLEOTIDE SEQUENCE [LARGE SCALE GENOMIC DNA]</scope>
    <source>
        <strain evidence="2 3">DSM 16848</strain>
    </source>
</reference>
<dbReference type="PANTHER" id="PTHR35813">
    <property type="entry name" value="INNER MEMBRANE PROTEIN YBAN"/>
    <property type="match status" value="1"/>
</dbReference>
<keyword evidence="1" id="KW-0812">Transmembrane</keyword>